<reference evidence="15" key="1">
    <citation type="journal article" date="2019" name="Int. J. Syst. Evol. Microbiol.">
        <title>The Global Catalogue of Microorganisms (GCM) 10K type strain sequencing project: providing services to taxonomists for standard genome sequencing and annotation.</title>
        <authorList>
            <consortium name="The Broad Institute Genomics Platform"/>
            <consortium name="The Broad Institute Genome Sequencing Center for Infectious Disease"/>
            <person name="Wu L."/>
            <person name="Ma J."/>
        </authorList>
    </citation>
    <scope>NUCLEOTIDE SEQUENCE [LARGE SCALE GENOMIC DNA]</scope>
    <source>
        <strain evidence="15">JCM 3369</strain>
    </source>
</reference>
<accession>A0ABW2CSR1</accession>
<evidence type="ECO:0000256" key="8">
    <source>
        <dbReference type="ARBA" id="ARBA00022989"/>
    </source>
</evidence>
<sequence>MRPRIPNDEQGVPLRRYLLAWVIGLTALALAASAVPLTIAVQRLYRDEAITSLDHFAQGLQTVRPGTATGEPAAGAHVASPIIGLYGPGGDRFLGDGPRVSPTAALSRDGRIHDAIEDGQLTATAPLLHPDGTISVVRVGVPYTRIRHRTERAWALIAMAALLMLLLAAAAAHRIAGRATRPIEQIAKAVRRLGTGEPVRPDAWDTREARRTGQALREAAERLEEIMARERSFSTDVAHQLRTPLTRLLLGLEAGLHRSGDPRTAIRTALGRGWSLVDTVEEMLQLARDDHARERFDLAALLREVRDRRAPDAGAAGRALVLNVHAPLPPVHASPAALVQILDVLVDNALAHGAGAITVTAYHADPGLAIDVMDEGPGPVPGDDVFERRPPAPAAPRHRIGLALARSLARAESAHLYLSRTGPTVFTLLLPTAPALEPSPAKSPVRTPTAPTPDP</sequence>
<dbReference type="SUPFAM" id="SSF55874">
    <property type="entry name" value="ATPase domain of HSP90 chaperone/DNA topoisomerase II/histidine kinase"/>
    <property type="match status" value="1"/>
</dbReference>
<feature type="region of interest" description="Disordered" evidence="10">
    <location>
        <begin position="436"/>
        <end position="455"/>
    </location>
</feature>
<dbReference type="Pfam" id="PF02518">
    <property type="entry name" value="HATPase_c"/>
    <property type="match status" value="1"/>
</dbReference>
<dbReference type="EC" id="2.7.13.3" evidence="3"/>
<feature type="transmembrane region" description="Helical" evidence="11">
    <location>
        <begin position="153"/>
        <end position="172"/>
    </location>
</feature>
<dbReference type="PANTHER" id="PTHR45436:SF5">
    <property type="entry name" value="SENSOR HISTIDINE KINASE TRCS"/>
    <property type="match status" value="1"/>
</dbReference>
<comment type="catalytic activity">
    <reaction evidence="1">
        <text>ATP + protein L-histidine = ADP + protein N-phospho-L-histidine.</text>
        <dbReference type="EC" id="2.7.13.3"/>
    </reaction>
</comment>
<evidence type="ECO:0000259" key="13">
    <source>
        <dbReference type="PROSITE" id="PS50885"/>
    </source>
</evidence>
<dbReference type="RefSeq" id="WP_160826845.1">
    <property type="nucleotide sequence ID" value="NZ_JBHSXE010000001.1"/>
</dbReference>
<keyword evidence="4" id="KW-0597">Phosphoprotein</keyword>
<keyword evidence="5" id="KW-0808">Transferase</keyword>
<dbReference type="InterPro" id="IPR050428">
    <property type="entry name" value="TCS_sensor_his_kinase"/>
</dbReference>
<evidence type="ECO:0000256" key="2">
    <source>
        <dbReference type="ARBA" id="ARBA00004236"/>
    </source>
</evidence>
<dbReference type="Proteomes" id="UP001596380">
    <property type="component" value="Unassembled WGS sequence"/>
</dbReference>
<dbReference type="Gene3D" id="1.10.287.130">
    <property type="match status" value="1"/>
</dbReference>
<dbReference type="PANTHER" id="PTHR45436">
    <property type="entry name" value="SENSOR HISTIDINE KINASE YKOH"/>
    <property type="match status" value="1"/>
</dbReference>
<feature type="domain" description="Histidine kinase" evidence="12">
    <location>
        <begin position="236"/>
        <end position="434"/>
    </location>
</feature>
<keyword evidence="6 11" id="KW-0812">Transmembrane</keyword>
<evidence type="ECO:0000259" key="12">
    <source>
        <dbReference type="PROSITE" id="PS50109"/>
    </source>
</evidence>
<dbReference type="GO" id="GO:0016301">
    <property type="term" value="F:kinase activity"/>
    <property type="evidence" value="ECO:0007669"/>
    <property type="project" value="UniProtKB-KW"/>
</dbReference>
<dbReference type="EMBL" id="JBHSXS010000031">
    <property type="protein sequence ID" value="MFC6884868.1"/>
    <property type="molecule type" value="Genomic_DNA"/>
</dbReference>
<name>A0ABW2CSR1_9ACTN</name>
<comment type="caution">
    <text evidence="14">The sequence shown here is derived from an EMBL/GenBank/DDBJ whole genome shotgun (WGS) entry which is preliminary data.</text>
</comment>
<dbReference type="SMART" id="SM00387">
    <property type="entry name" value="HATPase_c"/>
    <property type="match status" value="1"/>
</dbReference>
<keyword evidence="15" id="KW-1185">Reference proteome</keyword>
<dbReference type="PROSITE" id="PS50109">
    <property type="entry name" value="HIS_KIN"/>
    <property type="match status" value="1"/>
</dbReference>
<evidence type="ECO:0000256" key="1">
    <source>
        <dbReference type="ARBA" id="ARBA00000085"/>
    </source>
</evidence>
<dbReference type="InterPro" id="IPR005467">
    <property type="entry name" value="His_kinase_dom"/>
</dbReference>
<evidence type="ECO:0000256" key="4">
    <source>
        <dbReference type="ARBA" id="ARBA00022553"/>
    </source>
</evidence>
<evidence type="ECO:0000256" key="6">
    <source>
        <dbReference type="ARBA" id="ARBA00022692"/>
    </source>
</evidence>
<dbReference type="InterPro" id="IPR036890">
    <property type="entry name" value="HATPase_C_sf"/>
</dbReference>
<protein>
    <recommendedName>
        <fullName evidence="3">histidine kinase</fullName>
        <ecNumber evidence="3">2.7.13.3</ecNumber>
    </recommendedName>
</protein>
<evidence type="ECO:0000256" key="3">
    <source>
        <dbReference type="ARBA" id="ARBA00012438"/>
    </source>
</evidence>
<dbReference type="SUPFAM" id="SSF47384">
    <property type="entry name" value="Homodimeric domain of signal transducing histidine kinase"/>
    <property type="match status" value="1"/>
</dbReference>
<evidence type="ECO:0000313" key="15">
    <source>
        <dbReference type="Proteomes" id="UP001596380"/>
    </source>
</evidence>
<gene>
    <name evidence="14" type="ORF">ACFQKB_34270</name>
</gene>
<dbReference type="InterPro" id="IPR003594">
    <property type="entry name" value="HATPase_dom"/>
</dbReference>
<dbReference type="InterPro" id="IPR036097">
    <property type="entry name" value="HisK_dim/P_sf"/>
</dbReference>
<dbReference type="Pfam" id="PF00512">
    <property type="entry name" value="HisKA"/>
    <property type="match status" value="1"/>
</dbReference>
<keyword evidence="8 11" id="KW-1133">Transmembrane helix</keyword>
<evidence type="ECO:0000256" key="10">
    <source>
        <dbReference type="SAM" id="MobiDB-lite"/>
    </source>
</evidence>
<dbReference type="SMART" id="SM00388">
    <property type="entry name" value="HisKA"/>
    <property type="match status" value="1"/>
</dbReference>
<evidence type="ECO:0000313" key="14">
    <source>
        <dbReference type="EMBL" id="MFC6884868.1"/>
    </source>
</evidence>
<keyword evidence="9" id="KW-0902">Two-component regulatory system</keyword>
<proteinExistence type="predicted"/>
<evidence type="ECO:0000256" key="5">
    <source>
        <dbReference type="ARBA" id="ARBA00022679"/>
    </source>
</evidence>
<organism evidence="14 15">
    <name type="scientific">Actinomadura yumaensis</name>
    <dbReference type="NCBI Taxonomy" id="111807"/>
    <lineage>
        <taxon>Bacteria</taxon>
        <taxon>Bacillati</taxon>
        <taxon>Actinomycetota</taxon>
        <taxon>Actinomycetes</taxon>
        <taxon>Streptosporangiales</taxon>
        <taxon>Thermomonosporaceae</taxon>
        <taxon>Actinomadura</taxon>
    </lineage>
</organism>
<keyword evidence="7 14" id="KW-0418">Kinase</keyword>
<dbReference type="InterPro" id="IPR003661">
    <property type="entry name" value="HisK_dim/P_dom"/>
</dbReference>
<evidence type="ECO:0000256" key="7">
    <source>
        <dbReference type="ARBA" id="ARBA00022777"/>
    </source>
</evidence>
<feature type="transmembrane region" description="Helical" evidence="11">
    <location>
        <begin position="20"/>
        <end position="41"/>
    </location>
</feature>
<feature type="domain" description="HAMP" evidence="13">
    <location>
        <begin position="177"/>
        <end position="228"/>
    </location>
</feature>
<evidence type="ECO:0000256" key="11">
    <source>
        <dbReference type="SAM" id="Phobius"/>
    </source>
</evidence>
<keyword evidence="11" id="KW-0472">Membrane</keyword>
<comment type="subcellular location">
    <subcellularLocation>
        <location evidence="2">Cell membrane</location>
    </subcellularLocation>
</comment>
<evidence type="ECO:0000256" key="9">
    <source>
        <dbReference type="ARBA" id="ARBA00023012"/>
    </source>
</evidence>
<dbReference type="PROSITE" id="PS50885">
    <property type="entry name" value="HAMP"/>
    <property type="match status" value="1"/>
</dbReference>
<dbReference type="InterPro" id="IPR003660">
    <property type="entry name" value="HAMP_dom"/>
</dbReference>
<dbReference type="Gene3D" id="3.30.565.10">
    <property type="entry name" value="Histidine kinase-like ATPase, C-terminal domain"/>
    <property type="match status" value="1"/>
</dbReference>